<organism evidence="2 3">
    <name type="scientific">Pristionchus fissidentatus</name>
    <dbReference type="NCBI Taxonomy" id="1538716"/>
    <lineage>
        <taxon>Eukaryota</taxon>
        <taxon>Metazoa</taxon>
        <taxon>Ecdysozoa</taxon>
        <taxon>Nematoda</taxon>
        <taxon>Chromadorea</taxon>
        <taxon>Rhabditida</taxon>
        <taxon>Rhabditina</taxon>
        <taxon>Diplogasteromorpha</taxon>
        <taxon>Diplogasteroidea</taxon>
        <taxon>Neodiplogasteridae</taxon>
        <taxon>Pristionchus</taxon>
    </lineage>
</organism>
<keyword evidence="3" id="KW-1185">Reference proteome</keyword>
<dbReference type="GO" id="GO:0055120">
    <property type="term" value="C:striated muscle dense body"/>
    <property type="evidence" value="ECO:0007669"/>
    <property type="project" value="TreeGrafter"/>
</dbReference>
<dbReference type="Gene3D" id="3.40.720.10">
    <property type="entry name" value="Alkaline Phosphatase, subunit A"/>
    <property type="match status" value="1"/>
</dbReference>
<dbReference type="PANTHER" id="PTHR10151">
    <property type="entry name" value="ECTONUCLEOTIDE PYROPHOSPHATASE/PHOSPHODIESTERASE"/>
    <property type="match status" value="1"/>
</dbReference>
<sequence length="272" mass="30559">AATDWKNSNWECLDSPIIVMPPKNHKSKPSSIFLDLLKIVVILALIANFGCCATAETKTDEVTFEPMSCEWMQHCSKKKEGTPPLLIISSDGFAHDYLNEEDTPNILKIAECGSQAEHLIPSFPVKTFSNHYTIATGLYPSNNGVVDNRFWTTEGAEFDQTNGSFFNGEPIWNTVVKNGKVAKVMMWMGSYDSINGIAATFHHNKYSKVSSIEKLENVTDWLISDSPPDLAMVYIQDPDEAGHHYGPGTKEVRDSTKKVDRHIRYIFEKLHK</sequence>
<keyword evidence="1" id="KW-1133">Transmembrane helix</keyword>
<feature type="non-terminal residue" evidence="2">
    <location>
        <position position="1"/>
    </location>
</feature>
<protein>
    <submittedName>
        <fullName evidence="2">Uncharacterized protein</fullName>
    </submittedName>
</protein>
<feature type="transmembrane region" description="Helical" evidence="1">
    <location>
        <begin position="32"/>
        <end position="50"/>
    </location>
</feature>
<dbReference type="InterPro" id="IPR017850">
    <property type="entry name" value="Alkaline_phosphatase_core_sf"/>
</dbReference>
<evidence type="ECO:0000313" key="2">
    <source>
        <dbReference type="EMBL" id="GMT09987.1"/>
    </source>
</evidence>
<accession>A0AAV5UUM0</accession>
<keyword evidence="1" id="KW-0812">Transmembrane</keyword>
<dbReference type="AlphaFoldDB" id="A0AAV5UUM0"/>
<reference evidence="2" key="1">
    <citation type="submission" date="2023-10" db="EMBL/GenBank/DDBJ databases">
        <title>Genome assembly of Pristionchus species.</title>
        <authorList>
            <person name="Yoshida K."/>
            <person name="Sommer R.J."/>
        </authorList>
    </citation>
    <scope>NUCLEOTIDE SEQUENCE</scope>
    <source>
        <strain evidence="2">RS5133</strain>
    </source>
</reference>
<dbReference type="InterPro" id="IPR002591">
    <property type="entry name" value="Phosphodiest/P_Trfase"/>
</dbReference>
<dbReference type="Pfam" id="PF01663">
    <property type="entry name" value="Phosphodiest"/>
    <property type="match status" value="1"/>
</dbReference>
<dbReference type="PANTHER" id="PTHR10151:SF114">
    <property type="entry name" value="ECTONUCLEOTIDE PYROPHOSPHATASE_PHOSPHODIESTERASE C27A7.3"/>
    <property type="match status" value="1"/>
</dbReference>
<dbReference type="EMBL" id="BTSY01000001">
    <property type="protein sequence ID" value="GMT09987.1"/>
    <property type="molecule type" value="Genomic_DNA"/>
</dbReference>
<keyword evidence="1" id="KW-0472">Membrane</keyword>
<gene>
    <name evidence="2" type="ORF">PFISCL1PPCAC_1284</name>
</gene>
<dbReference type="SUPFAM" id="SSF53649">
    <property type="entry name" value="Alkaline phosphatase-like"/>
    <property type="match status" value="1"/>
</dbReference>
<evidence type="ECO:0000256" key="1">
    <source>
        <dbReference type="SAM" id="Phobius"/>
    </source>
</evidence>
<evidence type="ECO:0000313" key="3">
    <source>
        <dbReference type="Proteomes" id="UP001432322"/>
    </source>
</evidence>
<dbReference type="Proteomes" id="UP001432322">
    <property type="component" value="Unassembled WGS sequence"/>
</dbReference>
<name>A0AAV5UUM0_9BILA</name>
<dbReference type="CDD" id="cd16018">
    <property type="entry name" value="Enpp"/>
    <property type="match status" value="1"/>
</dbReference>
<dbReference type="GO" id="GO:0016529">
    <property type="term" value="C:sarcoplasmic reticulum"/>
    <property type="evidence" value="ECO:0007669"/>
    <property type="project" value="TreeGrafter"/>
</dbReference>
<comment type="caution">
    <text evidence="2">The sequence shown here is derived from an EMBL/GenBank/DDBJ whole genome shotgun (WGS) entry which is preliminary data.</text>
</comment>
<dbReference type="GO" id="GO:0031674">
    <property type="term" value="C:I band"/>
    <property type="evidence" value="ECO:0007669"/>
    <property type="project" value="TreeGrafter"/>
</dbReference>
<feature type="non-terminal residue" evidence="2">
    <location>
        <position position="272"/>
    </location>
</feature>
<proteinExistence type="predicted"/>